<dbReference type="OrthoDB" id="1930352at2759"/>
<dbReference type="EMBL" id="SIDB01000002">
    <property type="protein sequence ID" value="KAI3436082.1"/>
    <property type="molecule type" value="Genomic_DNA"/>
</dbReference>
<comment type="caution">
    <text evidence="1">The sequence shown here is derived from an EMBL/GenBank/DDBJ whole genome shotgun (WGS) entry which is preliminary data.</text>
</comment>
<name>A0A9D4Z0Z2_CHLVU</name>
<reference evidence="1" key="1">
    <citation type="journal article" date="2019" name="Plant J.">
        <title>Chlorella vulgaris genome assembly and annotation reveals the molecular basis for metabolic acclimation to high light conditions.</title>
        <authorList>
            <person name="Cecchin M."/>
            <person name="Marcolungo L."/>
            <person name="Rossato M."/>
            <person name="Girolomoni L."/>
            <person name="Cosentino E."/>
            <person name="Cuine S."/>
            <person name="Li-Beisson Y."/>
            <person name="Delledonne M."/>
            <person name="Ballottari M."/>
        </authorList>
    </citation>
    <scope>NUCLEOTIDE SEQUENCE</scope>
    <source>
        <strain evidence="1">211/11P</strain>
    </source>
</reference>
<sequence>MTEARALRVEGNALYRRANPDLGLCSSVVLSRLQQAAEKYRQALRAGPSDEERAKVLKNLALTIGRIRDLSHHSLQLGQACDVLRHFLDAVDAGSSCMPFDWLENCSEKAEDLCYAVLEGRETDNLAVTLSRAERLRASLGAGRSELHGSMLFMIADRLFKTAAVLCSGQDYRSTARVVAEARRPLEEAKACAIRCRSSSLQEECTCQSVQERQQGQELLRRAMLDVETPDWDAVWNAADRFKHAVVLTREVDVENEAIALSLLGTVFDTALKDCIDDARVRARSYYLKCMYLANSLSPRTFYGEEWFVNCSQALQRYQREAVQRDEAACNAEREPYLQELASELADLRSKSSAAHTLLKHIYAAHPPSNAEHTLGEEPNASNTKALLKKAISHYHPNRAVQQGWTRCVVILHEEIVKVLTAKYEHFKC</sequence>
<accession>A0A9D4Z0Z2</accession>
<keyword evidence="2" id="KW-1185">Reference proteome</keyword>
<dbReference type="AlphaFoldDB" id="A0A9D4Z0Z2"/>
<dbReference type="Proteomes" id="UP001055712">
    <property type="component" value="Unassembled WGS sequence"/>
</dbReference>
<organism evidence="1 2">
    <name type="scientific">Chlorella vulgaris</name>
    <name type="common">Green alga</name>
    <dbReference type="NCBI Taxonomy" id="3077"/>
    <lineage>
        <taxon>Eukaryota</taxon>
        <taxon>Viridiplantae</taxon>
        <taxon>Chlorophyta</taxon>
        <taxon>core chlorophytes</taxon>
        <taxon>Trebouxiophyceae</taxon>
        <taxon>Chlorellales</taxon>
        <taxon>Chlorellaceae</taxon>
        <taxon>Chlorella clade</taxon>
        <taxon>Chlorella</taxon>
    </lineage>
</organism>
<reference evidence="1" key="2">
    <citation type="submission" date="2020-11" db="EMBL/GenBank/DDBJ databases">
        <authorList>
            <person name="Cecchin M."/>
            <person name="Marcolungo L."/>
            <person name="Rossato M."/>
            <person name="Girolomoni L."/>
            <person name="Cosentino E."/>
            <person name="Cuine S."/>
            <person name="Li-Beisson Y."/>
            <person name="Delledonne M."/>
            <person name="Ballottari M."/>
        </authorList>
    </citation>
    <scope>NUCLEOTIDE SEQUENCE</scope>
    <source>
        <strain evidence="1">211/11P</strain>
        <tissue evidence="1">Whole cell</tissue>
    </source>
</reference>
<protein>
    <submittedName>
        <fullName evidence="1">Uncharacterized protein</fullName>
    </submittedName>
</protein>
<evidence type="ECO:0000313" key="2">
    <source>
        <dbReference type="Proteomes" id="UP001055712"/>
    </source>
</evidence>
<evidence type="ECO:0000313" key="1">
    <source>
        <dbReference type="EMBL" id="KAI3436082.1"/>
    </source>
</evidence>
<gene>
    <name evidence="1" type="ORF">D9Q98_002140</name>
</gene>
<proteinExistence type="predicted"/>